<keyword evidence="2" id="KW-0805">Transcription regulation</keyword>
<evidence type="ECO:0000259" key="5">
    <source>
        <dbReference type="PROSITE" id="PS50931"/>
    </source>
</evidence>
<evidence type="ECO:0000313" key="6">
    <source>
        <dbReference type="EMBL" id="TCP64290.1"/>
    </source>
</evidence>
<dbReference type="PROSITE" id="PS50931">
    <property type="entry name" value="HTH_LYSR"/>
    <property type="match status" value="1"/>
</dbReference>
<evidence type="ECO:0000256" key="2">
    <source>
        <dbReference type="ARBA" id="ARBA00023015"/>
    </source>
</evidence>
<dbReference type="InterPro" id="IPR005119">
    <property type="entry name" value="LysR_subst-bd"/>
</dbReference>
<gene>
    <name evidence="6" type="ORF">EDD57_14118</name>
</gene>
<keyword evidence="3 6" id="KW-0238">DNA-binding</keyword>
<dbReference type="PANTHER" id="PTHR30126">
    <property type="entry name" value="HTH-TYPE TRANSCRIPTIONAL REGULATOR"/>
    <property type="match status" value="1"/>
</dbReference>
<accession>A0A4R2RK95</accession>
<dbReference type="SUPFAM" id="SSF46785">
    <property type="entry name" value="Winged helix' DNA-binding domain"/>
    <property type="match status" value="1"/>
</dbReference>
<dbReference type="CDD" id="cd05466">
    <property type="entry name" value="PBP2_LTTR_substrate"/>
    <property type="match status" value="1"/>
</dbReference>
<dbReference type="OrthoDB" id="9803735at2"/>
<organism evidence="6 7">
    <name type="scientific">Baia soyae</name>
    <dbReference type="NCBI Taxonomy" id="1544746"/>
    <lineage>
        <taxon>Bacteria</taxon>
        <taxon>Bacillati</taxon>
        <taxon>Bacillota</taxon>
        <taxon>Bacilli</taxon>
        <taxon>Bacillales</taxon>
        <taxon>Thermoactinomycetaceae</taxon>
        <taxon>Baia</taxon>
    </lineage>
</organism>
<dbReference type="InterPro" id="IPR036390">
    <property type="entry name" value="WH_DNA-bd_sf"/>
</dbReference>
<dbReference type="PRINTS" id="PR00039">
    <property type="entry name" value="HTHLYSR"/>
</dbReference>
<dbReference type="Pfam" id="PF00126">
    <property type="entry name" value="HTH_1"/>
    <property type="match status" value="1"/>
</dbReference>
<evidence type="ECO:0000256" key="3">
    <source>
        <dbReference type="ARBA" id="ARBA00023125"/>
    </source>
</evidence>
<dbReference type="Proteomes" id="UP000294746">
    <property type="component" value="Unassembled WGS sequence"/>
</dbReference>
<comment type="similarity">
    <text evidence="1">Belongs to the LysR transcriptional regulatory family.</text>
</comment>
<sequence>MDLRNLITFRTVVSCNGFTKAAEVLGYAQSSITAQIQALEEELGSPLFDRIGKKIILTEMGQRLLPYANQMIQLHDEAKIAIRPDSIPSGVLTIGSPESLAAYRLPALIHEYKQKFPQVKMILKPGVCWQMRQMVAKGELDIAFLLEPTSGDQEDIEIETIVPEPIGLVTSPDHPLTKTQRFELHDLQKETLLLTEAGCSYRNYLEHAMQQQGIKPESDMEFWSIEAIKSCVYAGLGIAYLPFISVQTEVREGKLAWLQPDLIQGQIYTQVAYSKKRWMTAAVREWLALVKKYQAIWRQI</sequence>
<dbReference type="RefSeq" id="WP_131849618.1">
    <property type="nucleotide sequence ID" value="NZ_SLXV01000041.1"/>
</dbReference>
<dbReference type="GO" id="GO:0003700">
    <property type="term" value="F:DNA-binding transcription factor activity"/>
    <property type="evidence" value="ECO:0007669"/>
    <property type="project" value="InterPro"/>
</dbReference>
<dbReference type="Gene3D" id="1.10.10.10">
    <property type="entry name" value="Winged helix-like DNA-binding domain superfamily/Winged helix DNA-binding domain"/>
    <property type="match status" value="1"/>
</dbReference>
<dbReference type="AlphaFoldDB" id="A0A4R2RK95"/>
<dbReference type="EMBL" id="SLXV01000041">
    <property type="protein sequence ID" value="TCP64290.1"/>
    <property type="molecule type" value="Genomic_DNA"/>
</dbReference>
<feature type="domain" description="HTH lysR-type" evidence="5">
    <location>
        <begin position="1"/>
        <end position="58"/>
    </location>
</feature>
<keyword evidence="4" id="KW-0804">Transcription</keyword>
<protein>
    <submittedName>
        <fullName evidence="6">DNA-binding transcriptional LysR family regulator</fullName>
    </submittedName>
</protein>
<evidence type="ECO:0000313" key="7">
    <source>
        <dbReference type="Proteomes" id="UP000294746"/>
    </source>
</evidence>
<dbReference type="InterPro" id="IPR000847">
    <property type="entry name" value="LysR_HTH_N"/>
</dbReference>
<name>A0A4R2RK95_9BACL</name>
<evidence type="ECO:0000256" key="1">
    <source>
        <dbReference type="ARBA" id="ARBA00009437"/>
    </source>
</evidence>
<dbReference type="PANTHER" id="PTHR30126:SF100">
    <property type="entry name" value="LYSR-FAMILY TRANSCRIPTIONAL REGULATOR"/>
    <property type="match status" value="1"/>
</dbReference>
<evidence type="ECO:0000256" key="4">
    <source>
        <dbReference type="ARBA" id="ARBA00023163"/>
    </source>
</evidence>
<dbReference type="InterPro" id="IPR036388">
    <property type="entry name" value="WH-like_DNA-bd_sf"/>
</dbReference>
<dbReference type="Gene3D" id="3.40.190.290">
    <property type="match status" value="1"/>
</dbReference>
<dbReference type="FunFam" id="1.10.10.10:FF:000001">
    <property type="entry name" value="LysR family transcriptional regulator"/>
    <property type="match status" value="1"/>
</dbReference>
<dbReference type="Pfam" id="PF03466">
    <property type="entry name" value="LysR_substrate"/>
    <property type="match status" value="1"/>
</dbReference>
<comment type="caution">
    <text evidence="6">The sequence shown here is derived from an EMBL/GenBank/DDBJ whole genome shotgun (WGS) entry which is preliminary data.</text>
</comment>
<reference evidence="6 7" key="1">
    <citation type="submission" date="2019-03" db="EMBL/GenBank/DDBJ databases">
        <title>Genomic Encyclopedia of Type Strains, Phase IV (KMG-IV): sequencing the most valuable type-strain genomes for metagenomic binning, comparative biology and taxonomic classification.</title>
        <authorList>
            <person name="Goeker M."/>
        </authorList>
    </citation>
    <scope>NUCLEOTIDE SEQUENCE [LARGE SCALE GENOMIC DNA]</scope>
    <source>
        <strain evidence="6 7">DSM 46831</strain>
    </source>
</reference>
<keyword evidence="7" id="KW-1185">Reference proteome</keyword>
<dbReference type="SUPFAM" id="SSF53850">
    <property type="entry name" value="Periplasmic binding protein-like II"/>
    <property type="match status" value="1"/>
</dbReference>
<proteinExistence type="inferred from homology"/>
<dbReference type="GO" id="GO:0000976">
    <property type="term" value="F:transcription cis-regulatory region binding"/>
    <property type="evidence" value="ECO:0007669"/>
    <property type="project" value="TreeGrafter"/>
</dbReference>